<dbReference type="Proteomes" id="UP000292052">
    <property type="component" value="Unassembled WGS sequence"/>
</dbReference>
<organism evidence="1 2">
    <name type="scientific">Asbolus verrucosus</name>
    <name type="common">Desert ironclad beetle</name>
    <dbReference type="NCBI Taxonomy" id="1661398"/>
    <lineage>
        <taxon>Eukaryota</taxon>
        <taxon>Metazoa</taxon>
        <taxon>Ecdysozoa</taxon>
        <taxon>Arthropoda</taxon>
        <taxon>Hexapoda</taxon>
        <taxon>Insecta</taxon>
        <taxon>Pterygota</taxon>
        <taxon>Neoptera</taxon>
        <taxon>Endopterygota</taxon>
        <taxon>Coleoptera</taxon>
        <taxon>Polyphaga</taxon>
        <taxon>Cucujiformia</taxon>
        <taxon>Tenebrionidae</taxon>
        <taxon>Pimeliinae</taxon>
        <taxon>Asbolus</taxon>
    </lineage>
</organism>
<evidence type="ECO:0000313" key="2">
    <source>
        <dbReference type="Proteomes" id="UP000292052"/>
    </source>
</evidence>
<name>A0A482VDN1_ASBVE</name>
<evidence type="ECO:0000313" key="1">
    <source>
        <dbReference type="EMBL" id="RZB49908.1"/>
    </source>
</evidence>
<dbReference type="EMBL" id="QDEB01111078">
    <property type="protein sequence ID" value="RZB49908.1"/>
    <property type="molecule type" value="Genomic_DNA"/>
</dbReference>
<keyword evidence="2" id="KW-1185">Reference proteome</keyword>
<feature type="non-terminal residue" evidence="1">
    <location>
        <position position="70"/>
    </location>
</feature>
<comment type="caution">
    <text evidence="1">The sequence shown here is derived from an EMBL/GenBank/DDBJ whole genome shotgun (WGS) entry which is preliminary data.</text>
</comment>
<accession>A0A482VDN1</accession>
<sequence length="70" mass="8340">REREVQFHSYAVKEEKTYEFVLEGLRKEAEIEEVKAELENKVRTTRHQKLQLENPLYEVCGESTSQDNVK</sequence>
<proteinExistence type="predicted"/>
<dbReference type="AlphaFoldDB" id="A0A482VDN1"/>
<gene>
    <name evidence="1" type="ORF">BDFB_006594</name>
</gene>
<protein>
    <submittedName>
        <fullName evidence="1">Uncharacterized protein</fullName>
    </submittedName>
</protein>
<reference evidence="1 2" key="1">
    <citation type="submission" date="2017-03" db="EMBL/GenBank/DDBJ databases">
        <title>Genome of the blue death feigning beetle - Asbolus verrucosus.</title>
        <authorList>
            <person name="Rider S.D."/>
        </authorList>
    </citation>
    <scope>NUCLEOTIDE SEQUENCE [LARGE SCALE GENOMIC DNA]</scope>
    <source>
        <strain evidence="1">Butters</strain>
        <tissue evidence="1">Head and leg muscle</tissue>
    </source>
</reference>
<feature type="non-terminal residue" evidence="1">
    <location>
        <position position="1"/>
    </location>
</feature>